<keyword evidence="3" id="KW-1185">Reference proteome</keyword>
<evidence type="ECO:0000313" key="2">
    <source>
        <dbReference type="EMBL" id="KYP48824.1"/>
    </source>
</evidence>
<dbReference type="Proteomes" id="UP000075243">
    <property type="component" value="Unassembled WGS sequence"/>
</dbReference>
<evidence type="ECO:0000313" key="3">
    <source>
        <dbReference type="Proteomes" id="UP000075243"/>
    </source>
</evidence>
<dbReference type="InterPro" id="IPR054722">
    <property type="entry name" value="PolX-like_BBD"/>
</dbReference>
<reference evidence="2" key="1">
    <citation type="journal article" date="2012" name="Nat. Biotechnol.">
        <title>Draft genome sequence of pigeonpea (Cajanus cajan), an orphan legume crop of resource-poor farmers.</title>
        <authorList>
            <person name="Varshney R.K."/>
            <person name="Chen W."/>
            <person name="Li Y."/>
            <person name="Bharti A.K."/>
            <person name="Saxena R.K."/>
            <person name="Schlueter J.A."/>
            <person name="Donoghue M.T."/>
            <person name="Azam S."/>
            <person name="Fan G."/>
            <person name="Whaley A.M."/>
            <person name="Farmer A.D."/>
            <person name="Sheridan J."/>
            <person name="Iwata A."/>
            <person name="Tuteja R."/>
            <person name="Penmetsa R.V."/>
            <person name="Wu W."/>
            <person name="Upadhyaya H.D."/>
            <person name="Yang S.P."/>
            <person name="Shah T."/>
            <person name="Saxena K.B."/>
            <person name="Michael T."/>
            <person name="McCombie W.R."/>
            <person name="Yang B."/>
            <person name="Zhang G."/>
            <person name="Yang H."/>
            <person name="Wang J."/>
            <person name="Spillane C."/>
            <person name="Cook D.R."/>
            <person name="May G.D."/>
            <person name="Xu X."/>
            <person name="Jackson S.A."/>
        </authorList>
    </citation>
    <scope>NUCLEOTIDE SEQUENCE [LARGE SCALE GENOMIC DNA]</scope>
</reference>
<sequence>MSQSPSLGPWILDSGASDHMTGNQSYFSKLFFSDSLPPVTLADGSQIKVHDIGQIHPLPHLPLHSVLFVPGCPFNLISITKLTSTLDFFVLFVNNSVLIQDRRTGQTIGAGHEFGGLYRLSSPIACC</sequence>
<dbReference type="Pfam" id="PF22936">
    <property type="entry name" value="Pol_BBD"/>
    <property type="match status" value="1"/>
</dbReference>
<dbReference type="AlphaFoldDB" id="A0A151S240"/>
<gene>
    <name evidence="2" type="ORF">KK1_029465</name>
</gene>
<evidence type="ECO:0000259" key="1">
    <source>
        <dbReference type="Pfam" id="PF22936"/>
    </source>
</evidence>
<feature type="domain" description="Retrovirus-related Pol polyprotein from transposon TNT 1-94-like beta-barrel" evidence="1">
    <location>
        <begin position="10"/>
        <end position="84"/>
    </location>
</feature>
<dbReference type="Gramene" id="C.cajan_28749.t">
    <property type="protein sequence ID" value="C.cajan_28749.t.cds1"/>
    <property type="gene ID" value="C.cajan_28749"/>
</dbReference>
<proteinExistence type="predicted"/>
<dbReference type="EMBL" id="KQ483490">
    <property type="protein sequence ID" value="KYP48824.1"/>
    <property type="molecule type" value="Genomic_DNA"/>
</dbReference>
<accession>A0A151S240</accession>
<organism evidence="2 3">
    <name type="scientific">Cajanus cajan</name>
    <name type="common">Pigeon pea</name>
    <name type="synonym">Cajanus indicus</name>
    <dbReference type="NCBI Taxonomy" id="3821"/>
    <lineage>
        <taxon>Eukaryota</taxon>
        <taxon>Viridiplantae</taxon>
        <taxon>Streptophyta</taxon>
        <taxon>Embryophyta</taxon>
        <taxon>Tracheophyta</taxon>
        <taxon>Spermatophyta</taxon>
        <taxon>Magnoliopsida</taxon>
        <taxon>eudicotyledons</taxon>
        <taxon>Gunneridae</taxon>
        <taxon>Pentapetalae</taxon>
        <taxon>rosids</taxon>
        <taxon>fabids</taxon>
        <taxon>Fabales</taxon>
        <taxon>Fabaceae</taxon>
        <taxon>Papilionoideae</taxon>
        <taxon>50 kb inversion clade</taxon>
        <taxon>NPAAA clade</taxon>
        <taxon>indigoferoid/millettioid clade</taxon>
        <taxon>Phaseoleae</taxon>
        <taxon>Cajanus</taxon>
    </lineage>
</organism>
<protein>
    <recommendedName>
        <fullName evidence="1">Retrovirus-related Pol polyprotein from transposon TNT 1-94-like beta-barrel domain-containing protein</fullName>
    </recommendedName>
</protein>
<name>A0A151S240_CAJCA</name>